<sequence length="51" mass="5749">MKPIKKSPGAPRKEPTAVISKRVPAQFKIDYEARVNVAISNLIKQWRNGCL</sequence>
<proteinExistence type="predicted"/>
<evidence type="ECO:0000313" key="1">
    <source>
        <dbReference type="EMBL" id="CAB4215717.1"/>
    </source>
</evidence>
<name>A0A6J5SME0_9CAUD</name>
<reference evidence="1" key="1">
    <citation type="submission" date="2020-05" db="EMBL/GenBank/DDBJ databases">
        <authorList>
            <person name="Chiriac C."/>
            <person name="Salcher M."/>
            <person name="Ghai R."/>
            <person name="Kavagutti S V."/>
        </authorList>
    </citation>
    <scope>NUCLEOTIDE SEQUENCE</scope>
</reference>
<protein>
    <submittedName>
        <fullName evidence="1">Uncharacterized protein</fullName>
    </submittedName>
</protein>
<gene>
    <name evidence="1" type="ORF">UFOVP1483_42</name>
</gene>
<organism evidence="1">
    <name type="scientific">uncultured Caudovirales phage</name>
    <dbReference type="NCBI Taxonomy" id="2100421"/>
    <lineage>
        <taxon>Viruses</taxon>
        <taxon>Duplodnaviria</taxon>
        <taxon>Heunggongvirae</taxon>
        <taxon>Uroviricota</taxon>
        <taxon>Caudoviricetes</taxon>
        <taxon>Peduoviridae</taxon>
        <taxon>Maltschvirus</taxon>
        <taxon>Maltschvirus maltsch</taxon>
    </lineage>
</organism>
<accession>A0A6J5SME0</accession>
<dbReference type="EMBL" id="LR797431">
    <property type="protein sequence ID" value="CAB4215717.1"/>
    <property type="molecule type" value="Genomic_DNA"/>
</dbReference>